<keyword evidence="2" id="KW-1185">Reference proteome</keyword>
<organism evidence="1 2">
    <name type="scientific">Iris pallida</name>
    <name type="common">Sweet iris</name>
    <dbReference type="NCBI Taxonomy" id="29817"/>
    <lineage>
        <taxon>Eukaryota</taxon>
        <taxon>Viridiplantae</taxon>
        <taxon>Streptophyta</taxon>
        <taxon>Embryophyta</taxon>
        <taxon>Tracheophyta</taxon>
        <taxon>Spermatophyta</taxon>
        <taxon>Magnoliopsida</taxon>
        <taxon>Liliopsida</taxon>
        <taxon>Asparagales</taxon>
        <taxon>Iridaceae</taxon>
        <taxon>Iridoideae</taxon>
        <taxon>Irideae</taxon>
        <taxon>Iris</taxon>
    </lineage>
</organism>
<dbReference type="AlphaFoldDB" id="A0AAX6IEB6"/>
<sequence length="84" mass="9960">MHRVESMRSVALPPRISALRRLEYSKKSNRPRRKFESMQVLILVSFMCRLYIYAKILEVDILPHSQRVRKTQITASQRAGTWTQ</sequence>
<gene>
    <name evidence="1" type="ORF">M6B38_261330</name>
</gene>
<reference evidence="1" key="2">
    <citation type="submission" date="2023-04" db="EMBL/GenBank/DDBJ databases">
        <authorList>
            <person name="Bruccoleri R.E."/>
            <person name="Oakeley E.J."/>
            <person name="Faust A.-M."/>
            <person name="Dessus-Babus S."/>
            <person name="Altorfer M."/>
            <person name="Burckhardt D."/>
            <person name="Oertli M."/>
            <person name="Naumann U."/>
            <person name="Petersen F."/>
            <person name="Wong J."/>
        </authorList>
    </citation>
    <scope>NUCLEOTIDE SEQUENCE</scope>
    <source>
        <strain evidence="1">GSM-AAB239-AS_SAM_17_03QT</strain>
        <tissue evidence="1">Leaf</tissue>
    </source>
</reference>
<evidence type="ECO:0000313" key="1">
    <source>
        <dbReference type="EMBL" id="KAJ6851263.1"/>
    </source>
</evidence>
<name>A0AAX6IEB6_IRIPA</name>
<dbReference type="Proteomes" id="UP001140949">
    <property type="component" value="Unassembled WGS sequence"/>
</dbReference>
<comment type="caution">
    <text evidence="1">The sequence shown here is derived from an EMBL/GenBank/DDBJ whole genome shotgun (WGS) entry which is preliminary data.</text>
</comment>
<dbReference type="EMBL" id="JANAVB010002395">
    <property type="protein sequence ID" value="KAJ6851263.1"/>
    <property type="molecule type" value="Genomic_DNA"/>
</dbReference>
<accession>A0AAX6IEB6</accession>
<evidence type="ECO:0000313" key="2">
    <source>
        <dbReference type="Proteomes" id="UP001140949"/>
    </source>
</evidence>
<protein>
    <submittedName>
        <fullName evidence="1">Uncharacterized protein</fullName>
    </submittedName>
</protein>
<reference evidence="1" key="1">
    <citation type="journal article" date="2023" name="GigaByte">
        <title>Genome assembly of the bearded iris, Iris pallida Lam.</title>
        <authorList>
            <person name="Bruccoleri R.E."/>
            <person name="Oakeley E.J."/>
            <person name="Faust A.M.E."/>
            <person name="Altorfer M."/>
            <person name="Dessus-Babus S."/>
            <person name="Burckhardt D."/>
            <person name="Oertli M."/>
            <person name="Naumann U."/>
            <person name="Petersen F."/>
            <person name="Wong J."/>
        </authorList>
    </citation>
    <scope>NUCLEOTIDE SEQUENCE</scope>
    <source>
        <strain evidence="1">GSM-AAB239-AS_SAM_17_03QT</strain>
    </source>
</reference>
<proteinExistence type="predicted"/>